<gene>
    <name evidence="1" type="ORF">ABIF63_006967</name>
</gene>
<evidence type="ECO:0008006" key="3">
    <source>
        <dbReference type="Google" id="ProtNLM"/>
    </source>
</evidence>
<dbReference type="Proteomes" id="UP001549291">
    <property type="component" value="Unassembled WGS sequence"/>
</dbReference>
<protein>
    <recommendedName>
        <fullName evidence="3">Transposase</fullName>
    </recommendedName>
</protein>
<proteinExistence type="predicted"/>
<evidence type="ECO:0000313" key="1">
    <source>
        <dbReference type="EMBL" id="MET4722861.1"/>
    </source>
</evidence>
<organism evidence="1 2">
    <name type="scientific">Bradyrhizobium japonicum</name>
    <dbReference type="NCBI Taxonomy" id="375"/>
    <lineage>
        <taxon>Bacteria</taxon>
        <taxon>Pseudomonadati</taxon>
        <taxon>Pseudomonadota</taxon>
        <taxon>Alphaproteobacteria</taxon>
        <taxon>Hyphomicrobiales</taxon>
        <taxon>Nitrobacteraceae</taxon>
        <taxon>Bradyrhizobium</taxon>
    </lineage>
</organism>
<sequence length="49" mass="5421">MIDGRSILRRWPRSGCGGTQHAAFSFLRDAIEDRCFGAILLGQGRLTIT</sequence>
<evidence type="ECO:0000313" key="2">
    <source>
        <dbReference type="Proteomes" id="UP001549291"/>
    </source>
</evidence>
<accession>A0ABV2S114</accession>
<dbReference type="EMBL" id="JBEPTQ010000002">
    <property type="protein sequence ID" value="MET4722861.1"/>
    <property type="molecule type" value="Genomic_DNA"/>
</dbReference>
<name>A0ABV2S114_BRAJP</name>
<comment type="caution">
    <text evidence="1">The sequence shown here is derived from an EMBL/GenBank/DDBJ whole genome shotgun (WGS) entry which is preliminary data.</text>
</comment>
<keyword evidence="2" id="KW-1185">Reference proteome</keyword>
<reference evidence="1 2" key="1">
    <citation type="submission" date="2024-06" db="EMBL/GenBank/DDBJ databases">
        <title>Genomic Encyclopedia of Type Strains, Phase V (KMG-V): Genome sequencing to study the core and pangenomes of soil and plant-associated prokaryotes.</title>
        <authorList>
            <person name="Whitman W."/>
        </authorList>
    </citation>
    <scope>NUCLEOTIDE SEQUENCE [LARGE SCALE GENOMIC DNA]</scope>
    <source>
        <strain evidence="1 2">USDA 160</strain>
    </source>
</reference>